<proteinExistence type="predicted"/>
<evidence type="ECO:0000256" key="4">
    <source>
        <dbReference type="ARBA" id="ARBA00022989"/>
    </source>
</evidence>
<evidence type="ECO:0000256" key="1">
    <source>
        <dbReference type="ARBA" id="ARBA00004651"/>
    </source>
</evidence>
<feature type="transmembrane region" description="Helical" evidence="6">
    <location>
        <begin position="371"/>
        <end position="400"/>
    </location>
</feature>
<evidence type="ECO:0000259" key="8">
    <source>
        <dbReference type="Pfam" id="PF12704"/>
    </source>
</evidence>
<feature type="transmembrane region" description="Helical" evidence="6">
    <location>
        <begin position="421"/>
        <end position="441"/>
    </location>
</feature>
<evidence type="ECO:0000313" key="10">
    <source>
        <dbReference type="Proteomes" id="UP000282423"/>
    </source>
</evidence>
<feature type="transmembrane region" description="Helical" evidence="6">
    <location>
        <begin position="757"/>
        <end position="780"/>
    </location>
</feature>
<accession>A0A420VTA3</accession>
<dbReference type="InterPro" id="IPR003838">
    <property type="entry name" value="ABC3_permease_C"/>
</dbReference>
<keyword evidence="5 6" id="KW-0472">Membrane</keyword>
<dbReference type="GO" id="GO:0022857">
    <property type="term" value="F:transmembrane transporter activity"/>
    <property type="evidence" value="ECO:0007669"/>
    <property type="project" value="TreeGrafter"/>
</dbReference>
<feature type="transmembrane region" description="Helical" evidence="6">
    <location>
        <begin position="723"/>
        <end position="742"/>
    </location>
</feature>
<protein>
    <submittedName>
        <fullName evidence="9">FtsX-like permease family protein</fullName>
    </submittedName>
</protein>
<dbReference type="EMBL" id="RBWS01000018">
    <property type="protein sequence ID" value="RKO69580.1"/>
    <property type="molecule type" value="Genomic_DNA"/>
</dbReference>
<dbReference type="PANTHER" id="PTHR30572:SF18">
    <property type="entry name" value="ABC-TYPE MACROLIDE FAMILY EXPORT SYSTEM PERMEASE COMPONENT 2"/>
    <property type="match status" value="1"/>
</dbReference>
<dbReference type="InterPro" id="IPR025857">
    <property type="entry name" value="MacB_PCD"/>
</dbReference>
<feature type="transmembrane region" description="Helical" evidence="6">
    <location>
        <begin position="674"/>
        <end position="696"/>
    </location>
</feature>
<organism evidence="9 10">
    <name type="scientific">Sphingobacterium puteale</name>
    <dbReference type="NCBI Taxonomy" id="2420510"/>
    <lineage>
        <taxon>Bacteria</taxon>
        <taxon>Pseudomonadati</taxon>
        <taxon>Bacteroidota</taxon>
        <taxon>Sphingobacteriia</taxon>
        <taxon>Sphingobacteriales</taxon>
        <taxon>Sphingobacteriaceae</taxon>
        <taxon>Sphingobacterium</taxon>
    </lineage>
</organism>
<keyword evidence="2" id="KW-1003">Cell membrane</keyword>
<feature type="domain" description="ABC3 transporter permease C-terminal" evidence="7">
    <location>
        <begin position="674"/>
        <end position="787"/>
    </location>
</feature>
<keyword evidence="4 6" id="KW-1133">Transmembrane helix</keyword>
<dbReference type="Proteomes" id="UP000282423">
    <property type="component" value="Unassembled WGS sequence"/>
</dbReference>
<dbReference type="GO" id="GO:0005886">
    <property type="term" value="C:plasma membrane"/>
    <property type="evidence" value="ECO:0007669"/>
    <property type="project" value="UniProtKB-SubCell"/>
</dbReference>
<feature type="transmembrane region" description="Helical" evidence="6">
    <location>
        <begin position="330"/>
        <end position="351"/>
    </location>
</feature>
<evidence type="ECO:0000259" key="7">
    <source>
        <dbReference type="Pfam" id="PF02687"/>
    </source>
</evidence>
<evidence type="ECO:0000256" key="2">
    <source>
        <dbReference type="ARBA" id="ARBA00022475"/>
    </source>
</evidence>
<evidence type="ECO:0000256" key="5">
    <source>
        <dbReference type="ARBA" id="ARBA00023136"/>
    </source>
</evidence>
<evidence type="ECO:0000313" key="9">
    <source>
        <dbReference type="EMBL" id="RKO69580.1"/>
    </source>
</evidence>
<feature type="domain" description="MacB-like periplasmic core" evidence="8">
    <location>
        <begin position="20"/>
        <end position="239"/>
    </location>
</feature>
<comment type="caution">
    <text evidence="9">The sequence shown here is derived from an EMBL/GenBank/DDBJ whole genome shotgun (WGS) entry which is preliminary data.</text>
</comment>
<feature type="transmembrane region" description="Helical" evidence="6">
    <location>
        <begin position="21"/>
        <end position="41"/>
    </location>
</feature>
<evidence type="ECO:0000256" key="6">
    <source>
        <dbReference type="SAM" id="Phobius"/>
    </source>
</evidence>
<dbReference type="Pfam" id="PF12704">
    <property type="entry name" value="MacB_PCD"/>
    <property type="match status" value="1"/>
</dbReference>
<dbReference type="RefSeq" id="WP_121126281.1">
    <property type="nucleotide sequence ID" value="NZ_RBWS01000018.1"/>
</dbReference>
<keyword evidence="10" id="KW-1185">Reference proteome</keyword>
<keyword evidence="3 6" id="KW-0812">Transmembrane</keyword>
<dbReference type="PANTHER" id="PTHR30572">
    <property type="entry name" value="MEMBRANE COMPONENT OF TRANSPORTER-RELATED"/>
    <property type="match status" value="1"/>
</dbReference>
<feature type="transmembrane region" description="Helical" evidence="6">
    <location>
        <begin position="282"/>
        <end position="301"/>
    </location>
</feature>
<dbReference type="Pfam" id="PF02687">
    <property type="entry name" value="FtsX"/>
    <property type="match status" value="2"/>
</dbReference>
<name>A0A420VTA3_9SPHI</name>
<comment type="subcellular location">
    <subcellularLocation>
        <location evidence="1">Cell membrane</location>
        <topology evidence="1">Multi-pass membrane protein</topology>
    </subcellularLocation>
</comment>
<dbReference type="AlphaFoldDB" id="A0A420VTA3"/>
<sequence>MIKNYIKTAWRNLWKSKGYSFINILGLTLGMGVSLIIALWINSEIRFDRFYTKADRLYQVYTRDVFDGKQHTWGGTPHVLGPILQQEHPEIEHVVRTWNINHLIHHDAEPGLGSSGIAVDAAFLKLFDFKILTGNSPTPLSRPDALVLTASTAKKLFGTLDVIGRRVEMDTTVSLTVEAVIEDIPSNSKFYGNDFICSVDYLDKTGKTFTDSWTAYNHETYVLLKEEALLTSVNKNIENLVAKHTNKTTKATIYLYPASRWHLYNKSVNGQMVAGNITTLQLFGLIGILILLIACINFINLSTAGAERRAKEIGLRKVVGASKKSLMQQFLLESFIITFLAGLLALVFILLTLPSFNKLINGHLAITDYPIFFYCLFLATIFFCSLCAGLYPAFVLSAFNPVKTLKGNIIKTKSGLQPRKILVTLQFTISIGLGICTFIIGQQIRFGEHRESGYDRNNLVYVPLEGNLNKNYEAFRNELFQQNIITSMTKSWGRISRSGSNSWGYSWPNDRPEDYDIVFNNMATDVHFTKTMGVKLIQGRDIDIYTYPSDSSALLLNQAAVTKMRLSTPLGTQITAAKGTEYQRTYHVVGVIEDFVWQSPYQDIEPMMIQGPIVPANYLHIRLNTAKSLLESIEMIQSLLKKYNPDYTIDIHFIDEEYALKFAGQKRTMKLTGLFSGLAILIACLGLLGLISFATIQKQKEIGIRKVLGASVFGIIKLLSRDFIKLICIALLIASPTAWWIMNQWLADYVYRIDIQWWIFALAGCLATLIALFTVSTLAIKAAIANPVDSLRDE</sequence>
<gene>
    <name evidence="9" type="ORF">D7322_21520</name>
</gene>
<dbReference type="InterPro" id="IPR050250">
    <property type="entry name" value="Macrolide_Exporter_MacB"/>
</dbReference>
<reference evidence="9 10" key="1">
    <citation type="submission" date="2018-10" db="EMBL/GenBank/DDBJ databases">
        <title>Sphingobacterium sp. M05W1-28.</title>
        <authorList>
            <person name="Cai H."/>
        </authorList>
    </citation>
    <scope>NUCLEOTIDE SEQUENCE [LARGE SCALE GENOMIC DNA]</scope>
    <source>
        <strain evidence="9 10">M05W1-28</strain>
    </source>
</reference>
<dbReference type="OrthoDB" id="1451596at2"/>
<feature type="domain" description="ABC3 transporter permease C-terminal" evidence="7">
    <location>
        <begin position="285"/>
        <end position="398"/>
    </location>
</feature>
<evidence type="ECO:0000256" key="3">
    <source>
        <dbReference type="ARBA" id="ARBA00022692"/>
    </source>
</evidence>